<dbReference type="SUPFAM" id="SSF53474">
    <property type="entry name" value="alpha/beta-Hydrolases"/>
    <property type="match status" value="1"/>
</dbReference>
<dbReference type="Gene3D" id="3.30.559.10">
    <property type="entry name" value="Chloramphenicol acetyltransferase-like domain"/>
    <property type="match status" value="3"/>
</dbReference>
<dbReference type="Gene3D" id="3.40.50.12780">
    <property type="entry name" value="N-terminal domain of ligase-like"/>
    <property type="match status" value="1"/>
</dbReference>
<gene>
    <name evidence="9" type="ORF">Fcan01_06375</name>
</gene>
<dbReference type="NCBIfam" id="NF003417">
    <property type="entry name" value="PRK04813.1"/>
    <property type="match status" value="3"/>
</dbReference>
<dbReference type="GO" id="GO:0005737">
    <property type="term" value="C:cytoplasm"/>
    <property type="evidence" value="ECO:0007669"/>
    <property type="project" value="TreeGrafter"/>
</dbReference>
<dbReference type="FunFam" id="3.40.50.980:FF:000001">
    <property type="entry name" value="Non-ribosomal peptide synthetase"/>
    <property type="match status" value="3"/>
</dbReference>
<evidence type="ECO:0000256" key="3">
    <source>
        <dbReference type="ARBA" id="ARBA00018769"/>
    </source>
</evidence>
<dbReference type="InterPro" id="IPR042099">
    <property type="entry name" value="ANL_N_sf"/>
</dbReference>
<dbReference type="Gene3D" id="2.30.38.10">
    <property type="entry name" value="Luciferase, Domain 3"/>
    <property type="match status" value="2"/>
</dbReference>
<dbReference type="Pfam" id="PF00975">
    <property type="entry name" value="Thioesterase"/>
    <property type="match status" value="1"/>
</dbReference>
<evidence type="ECO:0000256" key="4">
    <source>
        <dbReference type="ARBA" id="ARBA00022450"/>
    </source>
</evidence>
<dbReference type="Gene3D" id="1.10.1200.10">
    <property type="entry name" value="ACP-like"/>
    <property type="match status" value="3"/>
</dbReference>
<dbReference type="Gene3D" id="3.30.300.30">
    <property type="match status" value="3"/>
</dbReference>
<comment type="catalytic activity">
    <reaction evidence="7">
        <text>acetyl-CoA + n malonyl-CoA + 2n NADPH + 2n H(+) = a long-chain fatty acid + (n+1) CoA + n CO2 + 2n NADP(+).</text>
        <dbReference type="EC" id="2.3.1.85"/>
    </reaction>
</comment>
<dbReference type="GO" id="GO:0031177">
    <property type="term" value="F:phosphopantetheine binding"/>
    <property type="evidence" value="ECO:0007669"/>
    <property type="project" value="InterPro"/>
</dbReference>
<evidence type="ECO:0000313" key="9">
    <source>
        <dbReference type="EMBL" id="OXA60265.1"/>
    </source>
</evidence>
<dbReference type="Proteomes" id="UP000198287">
    <property type="component" value="Unassembled WGS sequence"/>
</dbReference>
<dbReference type="PROSITE" id="PS50075">
    <property type="entry name" value="CARRIER"/>
    <property type="match status" value="3"/>
</dbReference>
<dbReference type="SUPFAM" id="SSF52777">
    <property type="entry name" value="CoA-dependent acyltransferases"/>
    <property type="match status" value="6"/>
</dbReference>
<dbReference type="InterPro" id="IPR045851">
    <property type="entry name" value="AMP-bd_C_sf"/>
</dbReference>
<feature type="domain" description="Carrier" evidence="8">
    <location>
        <begin position="759"/>
        <end position="836"/>
    </location>
</feature>
<evidence type="ECO:0000256" key="7">
    <source>
        <dbReference type="ARBA" id="ARBA00044883"/>
    </source>
</evidence>
<evidence type="ECO:0000256" key="2">
    <source>
        <dbReference type="ARBA" id="ARBA00012873"/>
    </source>
</evidence>
<evidence type="ECO:0000259" key="8">
    <source>
        <dbReference type="PROSITE" id="PS50075"/>
    </source>
</evidence>
<dbReference type="FunFam" id="1.10.1200.10:FF:000005">
    <property type="entry name" value="Nonribosomal peptide synthetase 1"/>
    <property type="match status" value="2"/>
</dbReference>
<dbReference type="SUPFAM" id="SSF47336">
    <property type="entry name" value="ACP-like"/>
    <property type="match status" value="3"/>
</dbReference>
<dbReference type="InterPro" id="IPR001242">
    <property type="entry name" value="Condensation_dom"/>
</dbReference>
<dbReference type="GO" id="GO:0016297">
    <property type="term" value="F:fatty acyl-[ACP] hydrolase activity"/>
    <property type="evidence" value="ECO:0007669"/>
    <property type="project" value="UniProtKB-EC"/>
</dbReference>
<dbReference type="InterPro" id="IPR010071">
    <property type="entry name" value="AA_adenyl_dom"/>
</dbReference>
<feature type="domain" description="Carrier" evidence="8">
    <location>
        <begin position="2947"/>
        <end position="3027"/>
    </location>
</feature>
<dbReference type="Gene3D" id="3.30.559.30">
    <property type="entry name" value="Nonribosomal peptide synthetase, condensation domain"/>
    <property type="match status" value="4"/>
</dbReference>
<dbReference type="GO" id="GO:0044550">
    <property type="term" value="P:secondary metabolite biosynthetic process"/>
    <property type="evidence" value="ECO:0007669"/>
    <property type="project" value="TreeGrafter"/>
</dbReference>
<dbReference type="SMART" id="SM01294">
    <property type="entry name" value="PKS_PP_betabranch"/>
    <property type="match status" value="1"/>
</dbReference>
<dbReference type="SUPFAM" id="SSF56801">
    <property type="entry name" value="Acetyl-CoA synthetase-like"/>
    <property type="match status" value="3"/>
</dbReference>
<feature type="domain" description="Carrier" evidence="8">
    <location>
        <begin position="1852"/>
        <end position="1929"/>
    </location>
</feature>
<dbReference type="Pfam" id="PF00501">
    <property type="entry name" value="AMP-binding"/>
    <property type="match status" value="3"/>
</dbReference>
<name>A0A226ERK1_FOLCA</name>
<keyword evidence="10" id="KW-1185">Reference proteome</keyword>
<dbReference type="InterPro" id="IPR006162">
    <property type="entry name" value="Ppantetheine_attach_site"/>
</dbReference>
<dbReference type="GO" id="GO:0043041">
    <property type="term" value="P:amino acid activation for nonribosomal peptide biosynthetic process"/>
    <property type="evidence" value="ECO:0007669"/>
    <property type="project" value="TreeGrafter"/>
</dbReference>
<dbReference type="PROSITE" id="PS00012">
    <property type="entry name" value="PHOSPHOPANTETHEINE"/>
    <property type="match status" value="1"/>
</dbReference>
<dbReference type="Pfam" id="PF00668">
    <property type="entry name" value="Condensation"/>
    <property type="match status" value="3"/>
</dbReference>
<dbReference type="PANTHER" id="PTHR45527">
    <property type="entry name" value="NONRIBOSOMAL PEPTIDE SYNTHETASE"/>
    <property type="match status" value="1"/>
</dbReference>
<accession>A0A226ERK1</accession>
<dbReference type="InterPro" id="IPR023213">
    <property type="entry name" value="CAT-like_dom_sf"/>
</dbReference>
<proteinExistence type="predicted"/>
<dbReference type="InterPro" id="IPR020806">
    <property type="entry name" value="PKS_PP-bd"/>
</dbReference>
<dbReference type="STRING" id="158441.A0A226ERK1"/>
<dbReference type="Pfam" id="PF00550">
    <property type="entry name" value="PP-binding"/>
    <property type="match status" value="3"/>
</dbReference>
<dbReference type="NCBIfam" id="TIGR01733">
    <property type="entry name" value="AA-adenyl-dom"/>
    <property type="match status" value="3"/>
</dbReference>
<dbReference type="EC" id="2.3.1.85" evidence="2"/>
<dbReference type="GO" id="GO:0004312">
    <property type="term" value="F:fatty acid synthase activity"/>
    <property type="evidence" value="ECO:0007669"/>
    <property type="project" value="UniProtKB-EC"/>
</dbReference>
<evidence type="ECO:0000256" key="5">
    <source>
        <dbReference type="ARBA" id="ARBA00022553"/>
    </source>
</evidence>
<dbReference type="PANTHER" id="PTHR45527:SF1">
    <property type="entry name" value="FATTY ACID SYNTHASE"/>
    <property type="match status" value="1"/>
</dbReference>
<dbReference type="InterPro" id="IPR029058">
    <property type="entry name" value="AB_hydrolase_fold"/>
</dbReference>
<organism evidence="9 10">
    <name type="scientific">Folsomia candida</name>
    <name type="common">Springtail</name>
    <dbReference type="NCBI Taxonomy" id="158441"/>
    <lineage>
        <taxon>Eukaryota</taxon>
        <taxon>Metazoa</taxon>
        <taxon>Ecdysozoa</taxon>
        <taxon>Arthropoda</taxon>
        <taxon>Hexapoda</taxon>
        <taxon>Collembola</taxon>
        <taxon>Entomobryomorpha</taxon>
        <taxon>Isotomoidea</taxon>
        <taxon>Isotomidae</taxon>
        <taxon>Proisotominae</taxon>
        <taxon>Folsomia</taxon>
    </lineage>
</organism>
<dbReference type="Gene3D" id="3.40.50.1820">
    <property type="entry name" value="alpha/beta hydrolase"/>
    <property type="match status" value="1"/>
</dbReference>
<dbReference type="SMART" id="SM00823">
    <property type="entry name" value="PKS_PP"/>
    <property type="match status" value="3"/>
</dbReference>
<dbReference type="InterPro" id="IPR036736">
    <property type="entry name" value="ACP-like_sf"/>
</dbReference>
<reference evidence="9 10" key="1">
    <citation type="submission" date="2015-12" db="EMBL/GenBank/DDBJ databases">
        <title>The genome of Folsomia candida.</title>
        <authorList>
            <person name="Faddeeva A."/>
            <person name="Derks M.F."/>
            <person name="Anvar Y."/>
            <person name="Smit S."/>
            <person name="Van Straalen N."/>
            <person name="Roelofs D."/>
        </authorList>
    </citation>
    <scope>NUCLEOTIDE SEQUENCE [LARGE SCALE GENOMIC DNA]</scope>
    <source>
        <strain evidence="9 10">VU population</strain>
        <tissue evidence="9">Whole body</tissue>
    </source>
</reference>
<dbReference type="InterPro" id="IPR000873">
    <property type="entry name" value="AMP-dep_synth/lig_dom"/>
</dbReference>
<dbReference type="InterPro" id="IPR009081">
    <property type="entry name" value="PP-bd_ACP"/>
</dbReference>
<keyword evidence="5" id="KW-0597">Phosphoprotein</keyword>
<evidence type="ECO:0000256" key="6">
    <source>
        <dbReference type="ARBA" id="ARBA00022598"/>
    </source>
</evidence>
<dbReference type="EMBL" id="LNIX01000002">
    <property type="protein sequence ID" value="OXA60265.1"/>
    <property type="molecule type" value="Genomic_DNA"/>
</dbReference>
<dbReference type="GO" id="GO:0016874">
    <property type="term" value="F:ligase activity"/>
    <property type="evidence" value="ECO:0007669"/>
    <property type="project" value="UniProtKB-KW"/>
</dbReference>
<sequence length="3685" mass="417862">MNYWTTRLGQYTERCDFNGLPKNGIKSGHLPHHLSVRKVTIPDQFRLLNSSPIPCTANLVELAWHKVLSIYGTGNYTVVLTGIPGHEQDNHFVPIVMDHHHINDKPIIETLQEIVTQTSNNSLTMDQVLEMNVTLFDGLLLLDEKMDTLASEILAKFPISIILLHDSVRISYSQELFTEDVIDGMLDVLTTILEQFVQDINQPLGNVNVLPEIQRVQISSWNGGSQDFPKDKRLHHLFEQAAAQTPDKIAVINPKGNVHLTYRQLNEKSNQLAHYLKFNVGVQPEQLIALFLDKSESLVITVLAIWKSGAAYTPIDPTYPDARVKFTFDDTKDKLAITNGRHYDRLRTICSDEEIFKIETLLEKTEADSVPVANLELGLTSSQLAYVTYTSGTTGEPKGVYKEHKGVVNSITDLSIKYSMHNKPEVVCLFSAYVFEPFVRQSLIALINSHQLVIVDDEEKLDLDRFPEFLQKYGITYLNGTASVLQEYNLTNCTSLSKLILIGEEFTESRCKKLRQNYNGRIINEYGFTESALVTAMKIFDPDTPRVDRTIGKPLRNVKCYILDKDLKQLPLQTIGELHIGGMGISRGYLNRPHLTDDKFIPNPYQTREEKDAGFNSKMYKTGDLARWTANGEVEYIGRNDFQIKLRGVRIEPAEIESIVMKYEGLKKCTIVVKSTKSEEESTASSKHLVGYFVVGDGIDISEHELIMHLEKNLPRYMIPARMVQVKDIPVTINGKIDFRSLPNVVDLGGDQAKLDYTPPINEMESKLCQIWGETLNLKKTRVGITDDFFRLGGHSITCIQLIAKIRQQLKIHITLEQIFKLRTIQKLADSLLEDENHNDLLAPNDSISAKDDDTIIPANHSSLLANSLQQGLMYHHMKQLDTPDDAYIMQSLYKYETPLDILHYKKSWKAAQQKYVSLRLNFRVEKEIYQVVNHEQELSWNYKSLKDLQPEEQELKISQAQKADREKGYRLESESLFRIHLFELKQNSFILLFSCHHVIIDGWSFPILFSFVHEQYLNLLHGSGVAIPSARSDSIDEAYLQAQFYLQSHRKDNLSHWTKQVEKIENRSNLSVLLRDEVRYQTQLNDYDRVQDQRQETVEFGPELVSKLKTISGITLHSILQFVWHKVLHVYGSGRQTIVGTTVSGRNLPIDGIERSVGLYINTLPLIVDHAEQNGLCVLDALELIQGKVIEMNSRSNIELGSLHNNTGLKHGLFDTLFVLENYPNLDNSRVEFQRKELGFKFLSEVEKLDYPLAVIVREVLETKEGGGGGGGLKFTLCYAGELFDLEIVQDLLALVTQLLWQIVDSPESKLVTKLNCLLPKHESLLDGWNNCTRQQFPRESTLHKIFEQVAHKFPDKVAVTYENVSLTYAQLNKRANQLANYLKNLTTIRPNDKVALILNKNELMILSVFGVWKSGAAYVPVDPSYPDERIQFILKDTQAKIIITNSTSASRVQTLSCSDQCVIQIEEVSQQRLHNLDSENPTAVSTCTDLAYIIYTSGTTGNPKGVMIEHRGVVNLQNSLAQIFSLQDNHDEVILSFSNYVFDHFVEQMVDALLNGQTLVVLNDEMRCDKDRLYEYMRANKVTYLSGTPSVLSLYEYRDLPHLKRIDAVGEDFSEPLFNKIRSTFSGLIINGYGPTEVSITSHKRLYPDPSERRLNKSIGHPVGNTTCYILDENMQRLPSGAIGDLYLGGVGVGRGYLNRDDLTDKAFVRNPFADGDEDNARLYKTGDLCRFLSNGEVDYMGRNDFQVKVHGLRIELCEIEAAMLSYPPGSRITQCVVISRNQNIIGYYVSPKENLEEVDIRKYLQTKLPGYMVPKRLVPIDKIPVNISGKVDTKQLSQPVMMERLGFSPPQNELETKLCTIWGEILQLPEDQIGITDDFFGLGGDSLLAISLSFTMTKSFGKSIQVTHIFEHRTIQGLGKFIESKMKPDAPISTISQPSEVTFELSLAQKRLLFINEMENGTSAFNVPFYFELSKTVNLGILQESIRSVIKRHEILRTLILTGSNKAQVIIREEDVTERLFSVDTIRVENHAQLSQGLTKASQYIFSLDKELPLKVTIYEIEDTPTTIMCLVFHHICFDGWSWGVFQRDLKSLYANNVNTTLLSKPNMLPPLTSHYKEFASWENNFLTGQRLQMLSNYWKNKLDSAQTLNFLPDFQRPSKFSYEGKELRFHISLETTRGLKELSKMLKTSMFSVLISAYSLTLSYYTNQKDILIGYPVSNRNLPEFENVIGFFVNLLPLRSRINPEESLAQYIRTVGEEIIQSQAHQDMLFDKLVSDNTKEIDLSRHPLVQVIFSFNPTKTMAKHSLFTDQDPLKLNPYEPNISATTAKYDLSTTMTEVEESGIEGTATFATKLFRDATIENFLKTYAHVLEQFSNMVVKAGVKISDVNPVGKLETASLLTRNTKPSQDDNTPSSIFDEIATKFGYKTALVSLENGETTYSELSSKANQLAYYLLSKFDPKPDDIIALFLDKSEPMISSILAVWKTGAAYVPIDPEFPSERISFILKDTKAKILLTSEKYGAVLRKSITSNGNLAIVEIDSASTSHLLNLHPTINFKSEHAQINSNLSYIIYTSGTTGNPKGVMIEQKSVADLRSSLTRYYFSPEAEKVDDEGILFLSNYVFDFSIEQLLLGLFSPTGNKLILPPKSVQFDDHDFYEFLNSNGLAYLSGTPTVLHQLDLSRLIHLRNVTVAGETFGRGHFDKIRSQFQGRLVNAYGTTETCVYNVVCRYEKGDNTFKNSLGDVLPNVMKFVLNENQQLLPFGAIGELYLSGIGLSRGYLNQENLTKCNFIPNPFHDGADDNYNAKLYKTGDLVRYLPSGELEYLGRNDSQIKIRGLRVEIGEIEAAISRYSGILHCAVAPKYDPENNAQIKSLVGYFISTKEISEDKIIAYLETKLPSYMIPSRLIRVEGRSSLPITINGKLDTKLLQSLQDSHNKKENVLHTEPQNDLEVQLCQIWASVLGLKQVEVGIDDNFFHLGGDSISSLRVVSKSRSELGNHSNKITVQDIFLLKTIRRISEKMASTAPLNQTIVRAEQGHIIGEVPLLPIQQWFFAKALTRPEYWNQTIFIKTPPLNLDRVTETVRILVNHHDAFRLRFSKKTENSPIVQFYQDDPSQSVHVQTLDVKNLSESQVKAKLSQWQSNFDLENGPLSCLAYLTGYDDGSTRIWWAIHHLIVDSVSWRILRNDFQTVYLTGHNANLGMKGSSYRDFSTSLNKYACSEQEALFWNKIIDKVPKYNELLAPNNNNNEVKLDFSLTPEQTKLLMRDSCQTYSSQLIDLLLTALGYGLKEVSGSQINYVTLEGHGREERLEAQNYEKLLQLDKTMGWFTSMYPIEIRTCSHLEDMSFNYLGQFEESDNNEESAFWGLTDLSSTSMELTIDSSSSNKNSSAIDITGICSRGVLSFKIGSYLSEKTTRRFITNFKGMLENIINFHKNSTSSTRQLPIGVEPYFQFCSVIVDGTSSSIPTLFVLPPGEGGAESYFGNIAQNLGGFNLIIFNNFYLAMNKPDTCSFEQLAKMYLKYIRELQPHGPYHFLGWSFGGLLSLEISKQLTNSGEKIGTLTMIDSYFNVIKACHDIGLPKEKYVIDRINYAYTPGESCLKNFVENSNKIALFKATRINEKYDSDPQFLLYEYYRNSKYNNLDTLIDPGSWNLLYLDSESHNSWVHNKSQVDKICDFLVSNIM</sequence>
<keyword evidence="4" id="KW-0596">Phosphopantetheine</keyword>
<dbReference type="OrthoDB" id="329835at2759"/>
<dbReference type="InterPro" id="IPR001031">
    <property type="entry name" value="Thioesterase"/>
</dbReference>
<protein>
    <recommendedName>
        <fullName evidence="3">Fatty acid synthase</fullName>
        <ecNumber evidence="2">2.3.1.85</ecNumber>
        <ecNumber evidence="1">3.1.2.14</ecNumber>
    </recommendedName>
</protein>
<dbReference type="EC" id="3.1.2.14" evidence="1"/>
<dbReference type="InterPro" id="IPR020845">
    <property type="entry name" value="AMP-binding_CS"/>
</dbReference>
<comment type="caution">
    <text evidence="9">The sequence shown here is derived from an EMBL/GenBank/DDBJ whole genome shotgun (WGS) entry which is preliminary data.</text>
</comment>
<dbReference type="Gene3D" id="3.40.50.980">
    <property type="match status" value="4"/>
</dbReference>
<keyword evidence="6" id="KW-0436">Ligase</keyword>
<dbReference type="PROSITE" id="PS00455">
    <property type="entry name" value="AMP_BINDING"/>
    <property type="match status" value="3"/>
</dbReference>
<evidence type="ECO:0000256" key="1">
    <source>
        <dbReference type="ARBA" id="ARBA00012480"/>
    </source>
</evidence>
<evidence type="ECO:0000313" key="10">
    <source>
        <dbReference type="Proteomes" id="UP000198287"/>
    </source>
</evidence>